<evidence type="ECO:0000313" key="2">
    <source>
        <dbReference type="Proteomes" id="UP001054945"/>
    </source>
</evidence>
<keyword evidence="2" id="KW-1185">Reference proteome</keyword>
<gene>
    <name evidence="1" type="ORF">CEXT_709471</name>
</gene>
<comment type="caution">
    <text evidence="1">The sequence shown here is derived from an EMBL/GenBank/DDBJ whole genome shotgun (WGS) entry which is preliminary data.</text>
</comment>
<accession>A0AAV4Q403</accession>
<sequence length="70" mass="8276">MAQNSKYGENEILTGHIANTRQFLGQTLNLASDFTKDEWADYRIWFTKHTHGYCELSSNNSDWRWPADFF</sequence>
<evidence type="ECO:0000313" key="1">
    <source>
        <dbReference type="EMBL" id="GIY02750.1"/>
    </source>
</evidence>
<proteinExistence type="predicted"/>
<organism evidence="1 2">
    <name type="scientific">Caerostris extrusa</name>
    <name type="common">Bark spider</name>
    <name type="synonym">Caerostris bankana</name>
    <dbReference type="NCBI Taxonomy" id="172846"/>
    <lineage>
        <taxon>Eukaryota</taxon>
        <taxon>Metazoa</taxon>
        <taxon>Ecdysozoa</taxon>
        <taxon>Arthropoda</taxon>
        <taxon>Chelicerata</taxon>
        <taxon>Arachnida</taxon>
        <taxon>Araneae</taxon>
        <taxon>Araneomorphae</taxon>
        <taxon>Entelegynae</taxon>
        <taxon>Araneoidea</taxon>
        <taxon>Araneidae</taxon>
        <taxon>Caerostris</taxon>
    </lineage>
</organism>
<dbReference type="Proteomes" id="UP001054945">
    <property type="component" value="Unassembled WGS sequence"/>
</dbReference>
<dbReference type="EMBL" id="BPLR01005496">
    <property type="protein sequence ID" value="GIY02750.1"/>
    <property type="molecule type" value="Genomic_DNA"/>
</dbReference>
<dbReference type="AlphaFoldDB" id="A0AAV4Q403"/>
<reference evidence="1 2" key="1">
    <citation type="submission" date="2021-06" db="EMBL/GenBank/DDBJ databases">
        <title>Caerostris extrusa draft genome.</title>
        <authorList>
            <person name="Kono N."/>
            <person name="Arakawa K."/>
        </authorList>
    </citation>
    <scope>NUCLEOTIDE SEQUENCE [LARGE SCALE GENOMIC DNA]</scope>
</reference>
<name>A0AAV4Q403_CAEEX</name>
<protein>
    <submittedName>
        <fullName evidence="1">Uncharacterized protein</fullName>
    </submittedName>
</protein>